<organism evidence="3">
    <name type="scientific">Gracilaria gracilis</name>
    <name type="common">Red alga</name>
    <dbReference type="NCBI Taxonomy" id="2777"/>
    <lineage>
        <taxon>Eukaryota</taxon>
        <taxon>Rhodophyta</taxon>
        <taxon>Florideophyceae</taxon>
        <taxon>Rhodymeniophycidae</taxon>
        <taxon>Gracilariales</taxon>
        <taxon>Gracilariaceae</taxon>
        <taxon>Gracilaria</taxon>
    </lineage>
</organism>
<keyword evidence="3" id="KW-0934">Plastid</keyword>
<dbReference type="PANTHER" id="PTHR31272:SF6">
    <property type="entry name" value="CYTOCHROME C-TYPE BIOGENESIS CCDA-LIKE CHLOROPLASTIC PROTEIN"/>
    <property type="match status" value="1"/>
</dbReference>
<dbReference type="GO" id="GO:0017004">
    <property type="term" value="P:cytochrome complex assembly"/>
    <property type="evidence" value="ECO:0007669"/>
    <property type="project" value="UniProtKB-KW"/>
</dbReference>
<geneLocation type="chloroplast" evidence="3"/>
<dbReference type="RefSeq" id="YP_009510753.1">
    <property type="nucleotide sequence ID" value="NC_039141.1"/>
</dbReference>
<dbReference type="AlphaFoldDB" id="A0A345U7J0"/>
<sequence length="244" mass="28391">MITFHFLNTINYQTYSIEQNLYNILGSQINSFHPIIFIFLIISGLLTSFNPCFLSTIPISLSYIYGEKLTNKNKTIFMFGILSSTILFIIIFQILDRQYEYIFHLFPLLSYITTTIISLNLLQILKFNNSFSYPNSVYRKLSFTPSLYQYITGLIIGISSSSCTTPILLIILFWISSCKSWLLGIIYTTIYLLSYTLPIYLIINHNISFHQINKWPFIWNNITFFSGCSMLGYSIFSLLNIIFI</sequence>
<proteinExistence type="predicted"/>
<feature type="transmembrane region" description="Helical" evidence="2">
    <location>
        <begin position="147"/>
        <end position="175"/>
    </location>
</feature>
<evidence type="ECO:0000256" key="2">
    <source>
        <dbReference type="SAM" id="Phobius"/>
    </source>
</evidence>
<keyword evidence="2" id="KW-0812">Transmembrane</keyword>
<evidence type="ECO:0000256" key="1">
    <source>
        <dbReference type="ARBA" id="ARBA00022748"/>
    </source>
</evidence>
<dbReference type="GeneID" id="37623170"/>
<gene>
    <name evidence="3" type="primary">dsbD</name>
</gene>
<feature type="transmembrane region" description="Helical" evidence="2">
    <location>
        <begin position="181"/>
        <end position="203"/>
    </location>
</feature>
<accession>A0A345U7J0</accession>
<dbReference type="EMBL" id="MH396011">
    <property type="protein sequence ID" value="AXI96426.1"/>
    <property type="molecule type" value="Genomic_DNA"/>
</dbReference>
<feature type="transmembrane region" description="Helical" evidence="2">
    <location>
        <begin position="76"/>
        <end position="95"/>
    </location>
</feature>
<keyword evidence="2" id="KW-1133">Transmembrane helix</keyword>
<name>A0A345U7J0_GRAGA</name>
<reference evidence="3" key="1">
    <citation type="submission" date="2018-05" db="EMBL/GenBank/DDBJ databases">
        <title>Organellar genomes of Gracilariaceae.</title>
        <authorList>
            <person name="Iha C."/>
            <person name="Oliveira M.C."/>
        </authorList>
    </citation>
    <scope>NUCLEOTIDE SEQUENCE</scope>
</reference>
<evidence type="ECO:0000313" key="3">
    <source>
        <dbReference type="EMBL" id="AXI96426.1"/>
    </source>
</evidence>
<feature type="transmembrane region" description="Helical" evidence="2">
    <location>
        <begin position="101"/>
        <end position="122"/>
    </location>
</feature>
<keyword evidence="1" id="KW-0201">Cytochrome c-type biogenesis</keyword>
<protein>
    <submittedName>
        <fullName evidence="3">Thiol:disulfide interchange protein</fullName>
    </submittedName>
</protein>
<feature type="transmembrane region" description="Helical" evidence="2">
    <location>
        <begin position="224"/>
        <end position="243"/>
    </location>
</feature>
<keyword evidence="2" id="KW-0472">Membrane</keyword>
<dbReference type="PANTHER" id="PTHR31272">
    <property type="entry name" value="CYTOCHROME C-TYPE BIOGENESIS PROTEIN HI_1454-RELATED"/>
    <property type="match status" value="1"/>
</dbReference>
<dbReference type="InterPro" id="IPR051790">
    <property type="entry name" value="Cytochrome_c-biogenesis_DsbD"/>
</dbReference>
<keyword evidence="3" id="KW-0150">Chloroplast</keyword>